<feature type="transmembrane region" description="Helical" evidence="15">
    <location>
        <begin position="200"/>
        <end position="219"/>
    </location>
</feature>
<feature type="transmembrane region" description="Helical" evidence="15">
    <location>
        <begin position="133"/>
        <end position="154"/>
    </location>
</feature>
<dbReference type="InterPro" id="IPR027450">
    <property type="entry name" value="AlkB-like"/>
</dbReference>
<dbReference type="InterPro" id="IPR050360">
    <property type="entry name" value="MFS_Sugar_Transporters"/>
</dbReference>
<comment type="caution">
    <text evidence="18">The sequence shown here is derived from an EMBL/GenBank/DDBJ whole genome shotgun (WGS) entry which is preliminary data.</text>
</comment>
<dbReference type="EMBL" id="LSRX01000597">
    <property type="protein sequence ID" value="OLP93012.1"/>
    <property type="molecule type" value="Genomic_DNA"/>
</dbReference>
<dbReference type="Proteomes" id="UP000186817">
    <property type="component" value="Unassembled WGS sequence"/>
</dbReference>
<evidence type="ECO:0000313" key="19">
    <source>
        <dbReference type="Proteomes" id="UP000186817"/>
    </source>
</evidence>
<evidence type="ECO:0000256" key="14">
    <source>
        <dbReference type="SAM" id="Coils"/>
    </source>
</evidence>
<reference evidence="18 19" key="1">
    <citation type="submission" date="2016-02" db="EMBL/GenBank/DDBJ databases">
        <title>Genome analysis of coral dinoflagellate symbionts highlights evolutionary adaptations to a symbiotic lifestyle.</title>
        <authorList>
            <person name="Aranda M."/>
            <person name="Li Y."/>
            <person name="Liew Y.J."/>
            <person name="Baumgarten S."/>
            <person name="Simakov O."/>
            <person name="Wilson M."/>
            <person name="Piel J."/>
            <person name="Ashoor H."/>
            <person name="Bougouffa S."/>
            <person name="Bajic V.B."/>
            <person name="Ryu T."/>
            <person name="Ravasi T."/>
            <person name="Bayer T."/>
            <person name="Micklem G."/>
            <person name="Kim H."/>
            <person name="Bhak J."/>
            <person name="Lajeunesse T.C."/>
            <person name="Voolstra C.R."/>
        </authorList>
    </citation>
    <scope>NUCLEOTIDE SEQUENCE [LARGE SCALE GENOMIC DNA]</scope>
    <source>
        <strain evidence="18 19">CCMP2467</strain>
    </source>
</reference>
<dbReference type="PROSITE" id="PS50850">
    <property type="entry name" value="MFS"/>
    <property type="match status" value="1"/>
</dbReference>
<dbReference type="Gene3D" id="2.60.120.590">
    <property type="entry name" value="Alpha-ketoglutarate-dependent dioxygenase AlkB-like"/>
    <property type="match status" value="1"/>
</dbReference>
<feature type="transmembrane region" description="Helical" evidence="15">
    <location>
        <begin position="73"/>
        <end position="95"/>
    </location>
</feature>
<feature type="coiled-coil region" evidence="14">
    <location>
        <begin position="574"/>
        <end position="639"/>
    </location>
</feature>
<feature type="transmembrane region" description="Helical" evidence="15">
    <location>
        <begin position="282"/>
        <end position="301"/>
    </location>
</feature>
<evidence type="ECO:0000256" key="4">
    <source>
        <dbReference type="ARBA" id="ARBA00022692"/>
    </source>
</evidence>
<dbReference type="OrthoDB" id="6612291at2759"/>
<dbReference type="PRINTS" id="PR00171">
    <property type="entry name" value="SUGRTRNSPORT"/>
</dbReference>
<feature type="transmembrane region" description="Helical" evidence="15">
    <location>
        <begin position="321"/>
        <end position="341"/>
    </location>
</feature>
<dbReference type="PROSITE" id="PS51471">
    <property type="entry name" value="FE2OG_OXY"/>
    <property type="match status" value="1"/>
</dbReference>
<feature type="domain" description="Fe2OG dioxygenase" evidence="17">
    <location>
        <begin position="1155"/>
        <end position="1262"/>
    </location>
</feature>
<dbReference type="InterPro" id="IPR005829">
    <property type="entry name" value="Sugar_transporter_CS"/>
</dbReference>
<feature type="transmembrane region" description="Helical" evidence="15">
    <location>
        <begin position="29"/>
        <end position="53"/>
    </location>
</feature>
<dbReference type="GO" id="GO:0016020">
    <property type="term" value="C:membrane"/>
    <property type="evidence" value="ECO:0007669"/>
    <property type="project" value="UniProtKB-SubCell"/>
</dbReference>
<dbReference type="PANTHER" id="PTHR48022:SF2">
    <property type="entry name" value="PLASTIDIC GLUCOSE TRANSPORTER 4"/>
    <property type="match status" value="1"/>
</dbReference>
<organism evidence="18 19">
    <name type="scientific">Symbiodinium microadriaticum</name>
    <name type="common">Dinoflagellate</name>
    <name type="synonym">Zooxanthella microadriatica</name>
    <dbReference type="NCBI Taxonomy" id="2951"/>
    <lineage>
        <taxon>Eukaryota</taxon>
        <taxon>Sar</taxon>
        <taxon>Alveolata</taxon>
        <taxon>Dinophyceae</taxon>
        <taxon>Suessiales</taxon>
        <taxon>Symbiodiniaceae</taxon>
        <taxon>Symbiodinium</taxon>
    </lineage>
</organism>
<comment type="catalytic activity">
    <reaction evidence="10">
        <text>D-mannose(out) = D-mannose(in)</text>
        <dbReference type="Rhea" id="RHEA:78391"/>
        <dbReference type="ChEBI" id="CHEBI:4208"/>
    </reaction>
    <physiologicalReaction direction="left-to-right" evidence="10">
        <dbReference type="Rhea" id="RHEA:78392"/>
    </physiologicalReaction>
</comment>
<evidence type="ECO:0000256" key="12">
    <source>
        <dbReference type="ARBA" id="ARBA00044710"/>
    </source>
</evidence>
<proteinExistence type="inferred from homology"/>
<comment type="subcellular location">
    <subcellularLocation>
        <location evidence="1">Membrane</location>
        <topology evidence="1">Multi-pass membrane protein</topology>
    </subcellularLocation>
</comment>
<comment type="catalytic activity">
    <reaction evidence="12">
        <text>D-fructose(out) = D-fructose(in)</text>
        <dbReference type="Rhea" id="RHEA:60372"/>
        <dbReference type="ChEBI" id="CHEBI:37721"/>
    </reaction>
    <physiologicalReaction direction="left-to-right" evidence="12">
        <dbReference type="Rhea" id="RHEA:60373"/>
    </physiologicalReaction>
</comment>
<protein>
    <recommendedName>
        <fullName evidence="13">Hexose transporter 1</fullName>
    </recommendedName>
</protein>
<evidence type="ECO:0000256" key="13">
    <source>
        <dbReference type="ARBA" id="ARBA00044780"/>
    </source>
</evidence>
<sequence length="1403" mass="155083">MADKEADDVLSRAGISSDLRQKQGKGGCLTVVAVALFSSLAGLLMGLDIGYMAGVKSMESFSQDVLNGNPMTGMQDSLITMIFGAGAAVACFPPLMDFVAGRLGRKGTLIVGGSLFCLGSVVQAASFDIWTMTAGRFVAGLSVGLLSGNAPIYTSEIAPPAMRGRLVAGFQFAVTVGIMVAFLLALAFEEVVEPFSGWRWLIAVQVIPGVLLILGGIILPGSPRYLVSRGKNTAAFNALLRLRSKEQDVRSEFAEILLEQEEEERRGQATWKEFLSGDNAKLLGIGLAIQLLGQLSGMNAFMYDGPLIFERVFHSPHAGRLFTAIAGAVNILATIPAILLVDRFGRTSLMKWSAVGMCLCSGILAIVGDFCLADEDNLTCGPWSQWTATLAVCGFILNFAYGWGGMPWIYCAEMFPLSHRTKGVAATTDANWIGNMLIAFMTPILMERWNFNFFWVLVATNLLGVYCAMSVPETKGKSLEEINVMFRERFSGQQKEKAVLLSDGKGQSLPTFARAAMVEGWFMRRLIGRQKFEQGETSKTSPPILSRLYQVISDGTLWSSTAAKSSEIPFPFPYQNLVEELRAQLKEAALLEALLADRMRLADQVQEMKCKFQAQGSELEQAHAELEKVKAELRGKQIHVNASRDSEKELLGALMAHASYLLTAGEAASERSDQKPSRSWPPQELDVVQAQKPVKELKRELPIQIAAREAAELRQELEDLKHKLEHEVMVWLFTFLAPIVINGIIFEQLLRTVASFTVVLCFHTLKNTSDVMEDPYLPYDPNDLPLVSWQRSVNARLLSFGQVPAEEAEPIQEVVLDGSEKLASLSLEGVKVSVAAQPKVQQQEQVPEVPVKVPHARQAPVGASCMDCLPVTFGIGHLHSTHRRVRCFVEVVVMTSRDADCAAEVEKVGGDYARGWLQQSCLRPLPAPVIAGVCCFCRRGLTQDAFTRGGRRKLRAGLPTMCEACALGAAERKSTGTSHSILNWYTLTAIVGASLAFVYLRRASLPQQVAIGSILAAATLKLWVLRCFGGFEGEPSLEEKPLALVGQGAPDWDRCVDDVWVRSFSSVRRDAFSEADLARWWEVALDQTPWERPRVRGGRQLPRSAAWFVKKGCSCCYEYNGTQWPSVEFPDWLLEVEQAVWAVLREGEGAADILEPNSCVANFYADGAQSVDWHADNEPLFEGLLRDCQIVSLSLGETRRFELRRRRDLSNPLKHCDRVVLDLHDGDIVTMEGCFQKHWYHRVPRQPGVIAPRINLTWRTITCHSACSMCKAPNRGRLCDARGCMTQARVSGIVHKAFSDLLAVAHLAPCGVRKWEAWHRNGIEVHLKMSRKALDVEELSRDGTWVEGSSLVTSRVGHLEEVWSFSQIWRLTPKTAVGRRWMGMPELHKEHGDLMRTLTNNCT</sequence>
<dbReference type="InterPro" id="IPR005828">
    <property type="entry name" value="MFS_sugar_transport-like"/>
</dbReference>
<evidence type="ECO:0000256" key="15">
    <source>
        <dbReference type="SAM" id="Phobius"/>
    </source>
</evidence>
<dbReference type="InterPro" id="IPR005123">
    <property type="entry name" value="Oxoglu/Fe-dep_dioxygenase_dom"/>
</dbReference>
<evidence type="ECO:0000256" key="8">
    <source>
        <dbReference type="ARBA" id="ARBA00044648"/>
    </source>
</evidence>
<name>A0A1Q9DCX0_SYMMI</name>
<dbReference type="GO" id="GO:0005351">
    <property type="term" value="F:carbohydrate:proton symporter activity"/>
    <property type="evidence" value="ECO:0007669"/>
    <property type="project" value="TreeGrafter"/>
</dbReference>
<feature type="transmembrane region" description="Helical" evidence="15">
    <location>
        <begin position="388"/>
        <end position="411"/>
    </location>
</feature>
<keyword evidence="5 15" id="KW-1133">Transmembrane helix</keyword>
<dbReference type="InterPro" id="IPR036259">
    <property type="entry name" value="MFS_trans_sf"/>
</dbReference>
<evidence type="ECO:0000256" key="11">
    <source>
        <dbReference type="ARBA" id="ARBA00044668"/>
    </source>
</evidence>
<accession>A0A1Q9DCX0</accession>
<dbReference type="InterPro" id="IPR037151">
    <property type="entry name" value="AlkB-like_sf"/>
</dbReference>
<evidence type="ECO:0000259" key="16">
    <source>
        <dbReference type="PROSITE" id="PS50850"/>
    </source>
</evidence>
<dbReference type="Pfam" id="PF00083">
    <property type="entry name" value="Sugar_tr"/>
    <property type="match status" value="1"/>
</dbReference>
<comment type="similarity">
    <text evidence="2">Belongs to the major facilitator superfamily. Sugar transporter (TC 2.A.1.1) family.</text>
</comment>
<comment type="catalytic activity">
    <reaction evidence="8">
        <text>D-glucose(out) = D-glucose(in)</text>
        <dbReference type="Rhea" id="RHEA:60376"/>
        <dbReference type="ChEBI" id="CHEBI:4167"/>
    </reaction>
    <physiologicalReaction direction="left-to-right" evidence="8">
        <dbReference type="Rhea" id="RHEA:60377"/>
    </physiologicalReaction>
</comment>
<feature type="transmembrane region" description="Helical" evidence="15">
    <location>
        <begin position="107"/>
        <end position="127"/>
    </location>
</feature>
<dbReference type="InterPro" id="IPR020846">
    <property type="entry name" value="MFS_dom"/>
</dbReference>
<evidence type="ECO:0000256" key="2">
    <source>
        <dbReference type="ARBA" id="ARBA00010992"/>
    </source>
</evidence>
<dbReference type="Gene3D" id="1.20.1250.20">
    <property type="entry name" value="MFS general substrate transporter like domains"/>
    <property type="match status" value="1"/>
</dbReference>
<evidence type="ECO:0000256" key="1">
    <source>
        <dbReference type="ARBA" id="ARBA00004141"/>
    </source>
</evidence>
<dbReference type="SUPFAM" id="SSF103473">
    <property type="entry name" value="MFS general substrate transporter"/>
    <property type="match status" value="1"/>
</dbReference>
<evidence type="ECO:0000259" key="17">
    <source>
        <dbReference type="PROSITE" id="PS51471"/>
    </source>
</evidence>
<feature type="transmembrane region" description="Helical" evidence="15">
    <location>
        <begin position="452"/>
        <end position="469"/>
    </location>
</feature>
<comment type="catalytic activity">
    <reaction evidence="9">
        <text>D-xylose(out) = D-xylose(in)</text>
        <dbReference type="Rhea" id="RHEA:78427"/>
        <dbReference type="ChEBI" id="CHEBI:53455"/>
    </reaction>
    <physiologicalReaction direction="left-to-right" evidence="9">
        <dbReference type="Rhea" id="RHEA:78428"/>
    </physiologicalReaction>
</comment>
<evidence type="ECO:0000256" key="5">
    <source>
        <dbReference type="ARBA" id="ARBA00022989"/>
    </source>
</evidence>
<dbReference type="Pfam" id="PF13532">
    <property type="entry name" value="2OG-FeII_Oxy_2"/>
    <property type="match status" value="1"/>
</dbReference>
<comment type="catalytic activity">
    <reaction evidence="7">
        <text>D-galactose(in) = D-galactose(out)</text>
        <dbReference type="Rhea" id="RHEA:34915"/>
        <dbReference type="ChEBI" id="CHEBI:4139"/>
    </reaction>
    <physiologicalReaction direction="right-to-left" evidence="7">
        <dbReference type="Rhea" id="RHEA:34917"/>
    </physiologicalReaction>
</comment>
<keyword evidence="4 15" id="KW-0812">Transmembrane</keyword>
<dbReference type="SUPFAM" id="SSF51197">
    <property type="entry name" value="Clavaminate synthase-like"/>
    <property type="match status" value="1"/>
</dbReference>
<evidence type="ECO:0000256" key="9">
    <source>
        <dbReference type="ARBA" id="ARBA00044656"/>
    </source>
</evidence>
<comment type="catalytic activity">
    <reaction evidence="11">
        <text>D-glucosamine(out) = D-glucosamine(in)</text>
        <dbReference type="Rhea" id="RHEA:78423"/>
        <dbReference type="ChEBI" id="CHEBI:58723"/>
    </reaction>
    <physiologicalReaction direction="left-to-right" evidence="11">
        <dbReference type="Rhea" id="RHEA:78424"/>
    </physiologicalReaction>
</comment>
<evidence type="ECO:0000256" key="7">
    <source>
        <dbReference type="ARBA" id="ARBA00044637"/>
    </source>
</evidence>
<feature type="transmembrane region" description="Helical" evidence="15">
    <location>
        <begin position="348"/>
        <end position="368"/>
    </location>
</feature>
<dbReference type="PROSITE" id="PS00217">
    <property type="entry name" value="SUGAR_TRANSPORT_2"/>
    <property type="match status" value="1"/>
</dbReference>
<feature type="coiled-coil region" evidence="14">
    <location>
        <begin position="703"/>
        <end position="730"/>
    </location>
</feature>
<keyword evidence="19" id="KW-1185">Reference proteome</keyword>
<feature type="domain" description="Major facilitator superfamily (MFS) profile" evidence="16">
    <location>
        <begin position="34"/>
        <end position="476"/>
    </location>
</feature>
<keyword evidence="6 15" id="KW-0472">Membrane</keyword>
<dbReference type="NCBIfam" id="TIGR00879">
    <property type="entry name" value="SP"/>
    <property type="match status" value="1"/>
</dbReference>
<evidence type="ECO:0000256" key="3">
    <source>
        <dbReference type="ARBA" id="ARBA00011738"/>
    </source>
</evidence>
<feature type="transmembrane region" description="Helical" evidence="15">
    <location>
        <begin position="166"/>
        <end position="188"/>
    </location>
</feature>
<dbReference type="InterPro" id="IPR003663">
    <property type="entry name" value="Sugar/inositol_transpt"/>
</dbReference>
<evidence type="ECO:0000313" key="18">
    <source>
        <dbReference type="EMBL" id="OLP93012.1"/>
    </source>
</evidence>
<dbReference type="PANTHER" id="PTHR48022">
    <property type="entry name" value="PLASTIDIC GLUCOSE TRANSPORTER 4"/>
    <property type="match status" value="1"/>
</dbReference>
<keyword evidence="14" id="KW-0175">Coiled coil</keyword>
<evidence type="ECO:0000256" key="6">
    <source>
        <dbReference type="ARBA" id="ARBA00023136"/>
    </source>
</evidence>
<gene>
    <name evidence="18" type="primary">galP</name>
    <name evidence="18" type="ORF">AK812_SmicGene25119</name>
</gene>
<comment type="subunit">
    <text evidence="3">Homodimer.</text>
</comment>
<evidence type="ECO:0000256" key="10">
    <source>
        <dbReference type="ARBA" id="ARBA00044662"/>
    </source>
</evidence>